<feature type="compositionally biased region" description="Polar residues" evidence="1">
    <location>
        <begin position="57"/>
        <end position="70"/>
    </location>
</feature>
<dbReference type="PROSITE" id="PS51257">
    <property type="entry name" value="PROKAR_LIPOPROTEIN"/>
    <property type="match status" value="1"/>
</dbReference>
<dbReference type="RefSeq" id="WP_201827433.1">
    <property type="nucleotide sequence ID" value="NZ_JAERRA010000002.1"/>
</dbReference>
<dbReference type="Proteomes" id="UP000643207">
    <property type="component" value="Unassembled WGS sequence"/>
</dbReference>
<reference evidence="2 3" key="1">
    <citation type="submission" date="2021-01" db="EMBL/GenBank/DDBJ databases">
        <title>Piscinibacter sp. Jin2 Genome sequencing and assembly.</title>
        <authorList>
            <person name="Kim I."/>
        </authorList>
    </citation>
    <scope>NUCLEOTIDE SEQUENCE [LARGE SCALE GENOMIC DNA]</scope>
    <source>
        <strain evidence="2 3">Jin2</strain>
    </source>
</reference>
<organism evidence="2 3">
    <name type="scientific">Aquariibacter lacus</name>
    <dbReference type="NCBI Taxonomy" id="2801332"/>
    <lineage>
        <taxon>Bacteria</taxon>
        <taxon>Pseudomonadati</taxon>
        <taxon>Pseudomonadota</taxon>
        <taxon>Betaproteobacteria</taxon>
        <taxon>Burkholderiales</taxon>
        <taxon>Sphaerotilaceae</taxon>
        <taxon>Aquariibacter</taxon>
    </lineage>
</organism>
<keyword evidence="3" id="KW-1185">Reference proteome</keyword>
<dbReference type="AlphaFoldDB" id="A0A9X1BRI1"/>
<accession>A0A9X1BRI1</accession>
<feature type="region of interest" description="Disordered" evidence="1">
    <location>
        <begin position="25"/>
        <end position="77"/>
    </location>
</feature>
<gene>
    <name evidence="2" type="ORF">JI742_12730</name>
</gene>
<evidence type="ECO:0000313" key="2">
    <source>
        <dbReference type="EMBL" id="MBL0720751.1"/>
    </source>
</evidence>
<comment type="caution">
    <text evidence="2">The sequence shown here is derived from an EMBL/GenBank/DDBJ whole genome shotgun (WGS) entry which is preliminary data.</text>
</comment>
<evidence type="ECO:0000313" key="3">
    <source>
        <dbReference type="Proteomes" id="UP000643207"/>
    </source>
</evidence>
<proteinExistence type="predicted"/>
<name>A0A9X1BRI1_9BURK</name>
<evidence type="ECO:0008006" key="4">
    <source>
        <dbReference type="Google" id="ProtNLM"/>
    </source>
</evidence>
<protein>
    <recommendedName>
        <fullName evidence="4">Lipoprotein</fullName>
    </recommendedName>
</protein>
<sequence>MIAVRTGLLLALAAGLAACGEPPQELAAGQKRADRPAWQSEASPFAAPGWQGKDQASWEQQIRSRNQGQNEYARVSK</sequence>
<evidence type="ECO:0000256" key="1">
    <source>
        <dbReference type="SAM" id="MobiDB-lite"/>
    </source>
</evidence>
<dbReference type="EMBL" id="JAERRA010000002">
    <property type="protein sequence ID" value="MBL0720751.1"/>
    <property type="molecule type" value="Genomic_DNA"/>
</dbReference>